<keyword evidence="1" id="KW-0805">Transcription regulation</keyword>
<organism evidence="4 5">
    <name type="scientific">Brevibacillus parabrevis</name>
    <dbReference type="NCBI Taxonomy" id="54914"/>
    <lineage>
        <taxon>Bacteria</taxon>
        <taxon>Bacillati</taxon>
        <taxon>Bacillota</taxon>
        <taxon>Bacilli</taxon>
        <taxon>Bacillales</taxon>
        <taxon>Paenibacillaceae</taxon>
        <taxon>Brevibacillus</taxon>
    </lineage>
</organism>
<name>A0A4Y3PJ16_BREPA</name>
<protein>
    <submittedName>
        <fullName evidence="4">DeoR family transcriptional regulator</fullName>
    </submittedName>
</protein>
<dbReference type="Gene3D" id="1.10.10.10">
    <property type="entry name" value="Winged helix-like DNA-binding domain superfamily/Winged helix DNA-binding domain"/>
    <property type="match status" value="1"/>
</dbReference>
<keyword evidence="2" id="KW-0804">Transcription</keyword>
<proteinExistence type="predicted"/>
<reference evidence="4 5" key="1">
    <citation type="submission" date="2019-06" db="EMBL/GenBank/DDBJ databases">
        <title>Whole genome shotgun sequence of Brevibacillus parabrevis NBRC 12334.</title>
        <authorList>
            <person name="Hosoyama A."/>
            <person name="Uohara A."/>
            <person name="Ohji S."/>
            <person name="Ichikawa N."/>
        </authorList>
    </citation>
    <scope>NUCLEOTIDE SEQUENCE [LARGE SCALE GENOMIC DNA]</scope>
    <source>
        <strain evidence="4 5">NBRC 12334</strain>
    </source>
</reference>
<dbReference type="Pfam" id="PF08279">
    <property type="entry name" value="HTH_11"/>
    <property type="match status" value="1"/>
</dbReference>
<dbReference type="PROSITE" id="PS52050">
    <property type="entry name" value="WYL"/>
    <property type="match status" value="1"/>
</dbReference>
<dbReference type="Pfam" id="PF13280">
    <property type="entry name" value="WYL"/>
    <property type="match status" value="1"/>
</dbReference>
<dbReference type="AlphaFoldDB" id="A0A4Y3PJ16"/>
<dbReference type="InterPro" id="IPR057727">
    <property type="entry name" value="WCX_dom"/>
</dbReference>
<accession>A0A4Y3PJ16</accession>
<dbReference type="InterPro" id="IPR028349">
    <property type="entry name" value="PafC-like"/>
</dbReference>
<dbReference type="PANTHER" id="PTHR34580">
    <property type="match status" value="1"/>
</dbReference>
<dbReference type="InterPro" id="IPR026881">
    <property type="entry name" value="WYL_dom"/>
</dbReference>
<evidence type="ECO:0000259" key="3">
    <source>
        <dbReference type="PROSITE" id="PS51000"/>
    </source>
</evidence>
<evidence type="ECO:0000256" key="2">
    <source>
        <dbReference type="ARBA" id="ARBA00023163"/>
    </source>
</evidence>
<comment type="caution">
    <text evidence="4">The sequence shown here is derived from an EMBL/GenBank/DDBJ whole genome shotgun (WGS) entry which is preliminary data.</text>
</comment>
<dbReference type="InterPro" id="IPR001034">
    <property type="entry name" value="DeoR_HTH"/>
</dbReference>
<feature type="domain" description="HTH deoR-type" evidence="3">
    <location>
        <begin position="2"/>
        <end position="57"/>
    </location>
</feature>
<dbReference type="Proteomes" id="UP000316882">
    <property type="component" value="Unassembled WGS sequence"/>
</dbReference>
<dbReference type="PIRSF" id="PIRSF016838">
    <property type="entry name" value="PafC"/>
    <property type="match status" value="1"/>
</dbReference>
<evidence type="ECO:0000313" key="5">
    <source>
        <dbReference type="Proteomes" id="UP000316882"/>
    </source>
</evidence>
<dbReference type="InterPro" id="IPR036390">
    <property type="entry name" value="WH_DNA-bd_sf"/>
</dbReference>
<dbReference type="InterPro" id="IPR036388">
    <property type="entry name" value="WH-like_DNA-bd_sf"/>
</dbReference>
<dbReference type="STRING" id="54914.AV540_03875"/>
<dbReference type="PANTHER" id="PTHR34580:SF1">
    <property type="entry name" value="PROTEIN PAFC"/>
    <property type="match status" value="1"/>
</dbReference>
<dbReference type="PROSITE" id="PS51000">
    <property type="entry name" value="HTH_DEOR_2"/>
    <property type="match status" value="1"/>
</dbReference>
<dbReference type="InterPro" id="IPR051534">
    <property type="entry name" value="CBASS_pafABC_assoc_protein"/>
</dbReference>
<dbReference type="SUPFAM" id="SSF46785">
    <property type="entry name" value="Winged helix' DNA-binding domain"/>
    <property type="match status" value="1"/>
</dbReference>
<dbReference type="GO" id="GO:0003700">
    <property type="term" value="F:DNA-binding transcription factor activity"/>
    <property type="evidence" value="ECO:0007669"/>
    <property type="project" value="InterPro"/>
</dbReference>
<keyword evidence="5" id="KW-1185">Reference proteome</keyword>
<gene>
    <name evidence="4" type="ORF">BPA01_40820</name>
</gene>
<dbReference type="EMBL" id="BJMH01000023">
    <property type="protein sequence ID" value="GEB34502.1"/>
    <property type="molecule type" value="Genomic_DNA"/>
</dbReference>
<sequence>MRVNRLLSMLLILSQKGMVTGKELADHFEVSLRTIYRDIEKIGEAGIPIASLGGRGGGYYLMEHYQVDNLFLNKEEANLFLAVVNDLDFLFGKKEAFNDVLLKLGHTWKRDSVAADKWSVDMSHFSMEEELREYLLLMNRAITENRLLHFEYINRNMDAACRVAEPVQIAFTSGHWFLVAFCRIRNQYRRFKLVRMRNLTIGEVFAKRAASREEIAKTIEASYQERGVTVTLRFSSRIGEQLTEYFSKESITKGTDSQYIVVKSFPYEEGLLKFILGFGKDCEIVEPHFLREELKEYVRELMLSYNG</sequence>
<evidence type="ECO:0000256" key="1">
    <source>
        <dbReference type="ARBA" id="ARBA00023015"/>
    </source>
</evidence>
<dbReference type="RefSeq" id="WP_122962296.1">
    <property type="nucleotide sequence ID" value="NZ_BJMH01000023.1"/>
</dbReference>
<evidence type="ECO:0000313" key="4">
    <source>
        <dbReference type="EMBL" id="GEB34502.1"/>
    </source>
</evidence>
<dbReference type="InterPro" id="IPR013196">
    <property type="entry name" value="HTH_11"/>
</dbReference>
<dbReference type="Pfam" id="PF25583">
    <property type="entry name" value="WCX"/>
    <property type="match status" value="1"/>
</dbReference>